<accession>A0A849AIV2</accession>
<organism evidence="1 2">
    <name type="scientific">Flexivirga aerilata</name>
    <dbReference type="NCBI Taxonomy" id="1656889"/>
    <lineage>
        <taxon>Bacteria</taxon>
        <taxon>Bacillati</taxon>
        <taxon>Actinomycetota</taxon>
        <taxon>Actinomycetes</taxon>
        <taxon>Micrococcales</taxon>
        <taxon>Dermacoccaceae</taxon>
        <taxon>Flexivirga</taxon>
    </lineage>
</organism>
<keyword evidence="2" id="KW-1185">Reference proteome</keyword>
<dbReference type="RefSeq" id="WP_171156557.1">
    <property type="nucleotide sequence ID" value="NZ_JABENB010000002.1"/>
</dbReference>
<dbReference type="GO" id="GO:0016773">
    <property type="term" value="F:phosphotransferase activity, alcohol group as acceptor"/>
    <property type="evidence" value="ECO:0007669"/>
    <property type="project" value="InterPro"/>
</dbReference>
<proteinExistence type="predicted"/>
<dbReference type="Proteomes" id="UP000557772">
    <property type="component" value="Unassembled WGS sequence"/>
</dbReference>
<dbReference type="AlphaFoldDB" id="A0A849AIV2"/>
<reference evidence="1 2" key="1">
    <citation type="submission" date="2020-05" db="EMBL/GenBank/DDBJ databases">
        <title>Flexivirga sp. ID2601S isolated from air conditioner.</title>
        <authorList>
            <person name="Kim D.H."/>
        </authorList>
    </citation>
    <scope>NUCLEOTIDE SEQUENCE [LARGE SCALE GENOMIC DNA]</scope>
    <source>
        <strain evidence="1 2">ID2601S</strain>
    </source>
</reference>
<comment type="caution">
    <text evidence="1">The sequence shown here is derived from an EMBL/GenBank/DDBJ whole genome shotgun (WGS) entry which is preliminary data.</text>
</comment>
<keyword evidence="1" id="KW-0418">Kinase</keyword>
<evidence type="ECO:0000313" key="2">
    <source>
        <dbReference type="Proteomes" id="UP000557772"/>
    </source>
</evidence>
<dbReference type="SUPFAM" id="SSF56112">
    <property type="entry name" value="Protein kinase-like (PK-like)"/>
    <property type="match status" value="1"/>
</dbReference>
<gene>
    <name evidence="1" type="ORF">HJ588_13930</name>
</gene>
<keyword evidence="1" id="KW-0808">Transferase</keyword>
<protein>
    <submittedName>
        <fullName evidence="1">Kinase</fullName>
    </submittedName>
</protein>
<dbReference type="GO" id="GO:0016301">
    <property type="term" value="F:kinase activity"/>
    <property type="evidence" value="ECO:0007669"/>
    <property type="project" value="UniProtKB-KW"/>
</dbReference>
<dbReference type="GO" id="GO:0019748">
    <property type="term" value="P:secondary metabolic process"/>
    <property type="evidence" value="ECO:0007669"/>
    <property type="project" value="InterPro"/>
</dbReference>
<evidence type="ECO:0000313" key="1">
    <source>
        <dbReference type="EMBL" id="NNG40365.1"/>
    </source>
</evidence>
<dbReference type="InterPro" id="IPR011009">
    <property type="entry name" value="Kinase-like_dom_sf"/>
</dbReference>
<dbReference type="InterPro" id="IPR006748">
    <property type="entry name" value="NH2Glyco/OHUrea_AB-resist_kin"/>
</dbReference>
<name>A0A849AIV2_9MICO</name>
<sequence length="309" mass="34136">MSEPADLTDFGTAVPDDFRDALAGRPGAPDLTGDDWLRGLPRTMAELAHRWDLVADGPVWHGVCAVVVPCHRAGEPVVLKVSWPHSEARLEHLALREWGGRGAVRLLAADPAHWAMLLEPLSHDRDLTSIGLLEACEEIGGLFRQLDRPASPQFDLLSAQTDRWIAQCRKGSPLVPRRMTDQAAGMMTDLREGCDGRLIHQDLHFENVLAAERAPWLAIDPKPLSGEWTFAVAPVLWNRWDEAAASYSLRTQLRLRLGLVAEAAGIDESRALAWSFVRLVCNAVWEAAESEPDQHMLSVFVTAAKAMLE</sequence>
<dbReference type="Pfam" id="PF04655">
    <property type="entry name" value="APH_6_hur"/>
    <property type="match status" value="1"/>
</dbReference>
<dbReference type="EMBL" id="JABENB010000002">
    <property type="protein sequence ID" value="NNG40365.1"/>
    <property type="molecule type" value="Genomic_DNA"/>
</dbReference>